<name>A0A2W1N247_9FLAO</name>
<dbReference type="InterPro" id="IPR001763">
    <property type="entry name" value="Rhodanese-like_dom"/>
</dbReference>
<keyword evidence="1" id="KW-1133">Transmembrane helix</keyword>
<dbReference type="AlphaFoldDB" id="A0A2W1N247"/>
<protein>
    <recommendedName>
        <fullName evidence="2">Rhodanese domain-containing protein</fullName>
    </recommendedName>
</protein>
<organism evidence="3 4">
    <name type="scientific">Putridiphycobacter roseus</name>
    <dbReference type="NCBI Taxonomy" id="2219161"/>
    <lineage>
        <taxon>Bacteria</taxon>
        <taxon>Pseudomonadati</taxon>
        <taxon>Bacteroidota</taxon>
        <taxon>Flavobacteriia</taxon>
        <taxon>Flavobacteriales</taxon>
        <taxon>Crocinitomicaceae</taxon>
        <taxon>Putridiphycobacter</taxon>
    </lineage>
</organism>
<reference evidence="3 4" key="1">
    <citation type="submission" date="2018-06" db="EMBL/GenBank/DDBJ databases">
        <title>The draft genome sequence of Crocinitomix sp. SM1701.</title>
        <authorList>
            <person name="Zhang X."/>
        </authorList>
    </citation>
    <scope>NUCLEOTIDE SEQUENCE [LARGE SCALE GENOMIC DNA]</scope>
    <source>
        <strain evidence="3 4">SM1701</strain>
    </source>
</reference>
<evidence type="ECO:0000256" key="1">
    <source>
        <dbReference type="SAM" id="Phobius"/>
    </source>
</evidence>
<feature type="transmembrane region" description="Helical" evidence="1">
    <location>
        <begin position="99"/>
        <end position="116"/>
    </location>
</feature>
<dbReference type="OrthoDB" id="9800872at2"/>
<sequence length="156" mass="18154">MDNKNKRTAIIIDVREPKEYRENHLHGAINIPSTQFEVNQFEPYRSNVICLICQTGKRASAIEKKLTENDFKQVILLDKHMDNVSHKIKNNSWSVDRQFRMLLGLLLAIFLIGFYFGISFLIFIPIILSTGLIITSIIDKCYMRMGIAMLPWNKHK</sequence>
<proteinExistence type="predicted"/>
<dbReference type="Gene3D" id="6.10.140.1340">
    <property type="match status" value="1"/>
</dbReference>
<accession>A0A2W1N247</accession>
<dbReference type="InterPro" id="IPR050229">
    <property type="entry name" value="GlpE_sulfurtransferase"/>
</dbReference>
<evidence type="ECO:0000259" key="2">
    <source>
        <dbReference type="PROSITE" id="PS50206"/>
    </source>
</evidence>
<dbReference type="PANTHER" id="PTHR43031">
    <property type="entry name" value="FAD-DEPENDENT OXIDOREDUCTASE"/>
    <property type="match status" value="1"/>
</dbReference>
<keyword evidence="1" id="KW-0472">Membrane</keyword>
<feature type="domain" description="Rhodanese" evidence="2">
    <location>
        <begin position="5"/>
        <end position="89"/>
    </location>
</feature>
<evidence type="ECO:0000313" key="4">
    <source>
        <dbReference type="Proteomes" id="UP000249248"/>
    </source>
</evidence>
<dbReference type="PROSITE" id="PS50206">
    <property type="entry name" value="RHODANESE_3"/>
    <property type="match status" value="1"/>
</dbReference>
<gene>
    <name evidence="3" type="ORF">DNU06_02450</name>
</gene>
<keyword evidence="1" id="KW-0812">Transmembrane</keyword>
<dbReference type="InterPro" id="IPR036873">
    <property type="entry name" value="Rhodanese-like_dom_sf"/>
</dbReference>
<dbReference type="EMBL" id="QKSB01000001">
    <property type="protein sequence ID" value="PZE18709.1"/>
    <property type="molecule type" value="Genomic_DNA"/>
</dbReference>
<dbReference type="Gene3D" id="3.40.250.10">
    <property type="entry name" value="Rhodanese-like domain"/>
    <property type="match status" value="1"/>
</dbReference>
<dbReference type="Pfam" id="PF00581">
    <property type="entry name" value="Rhodanese"/>
    <property type="match status" value="1"/>
</dbReference>
<dbReference type="CDD" id="cd00158">
    <property type="entry name" value="RHOD"/>
    <property type="match status" value="1"/>
</dbReference>
<dbReference type="SUPFAM" id="SSF52821">
    <property type="entry name" value="Rhodanese/Cell cycle control phosphatase"/>
    <property type="match status" value="1"/>
</dbReference>
<dbReference type="RefSeq" id="WP_111061610.1">
    <property type="nucleotide sequence ID" value="NZ_JBHUCU010000007.1"/>
</dbReference>
<dbReference type="Proteomes" id="UP000249248">
    <property type="component" value="Unassembled WGS sequence"/>
</dbReference>
<keyword evidence="4" id="KW-1185">Reference proteome</keyword>
<evidence type="ECO:0000313" key="3">
    <source>
        <dbReference type="EMBL" id="PZE18709.1"/>
    </source>
</evidence>
<dbReference type="PANTHER" id="PTHR43031:SF7">
    <property type="entry name" value="NITRIC OXIDE REDUCTASE FLRD-NAD(+) REDUCTASE"/>
    <property type="match status" value="1"/>
</dbReference>
<comment type="caution">
    <text evidence="3">The sequence shown here is derived from an EMBL/GenBank/DDBJ whole genome shotgun (WGS) entry which is preliminary data.</text>
</comment>
<dbReference type="SMART" id="SM00450">
    <property type="entry name" value="RHOD"/>
    <property type="match status" value="1"/>
</dbReference>